<dbReference type="RefSeq" id="WP_245938639.1">
    <property type="nucleotide sequence ID" value="NZ_FZOF01000001.1"/>
</dbReference>
<dbReference type="InterPro" id="IPR008258">
    <property type="entry name" value="Transglycosylase_SLT_dom_1"/>
</dbReference>
<evidence type="ECO:0000256" key="1">
    <source>
        <dbReference type="SAM" id="MobiDB-lite"/>
    </source>
</evidence>
<dbReference type="Pfam" id="PF01464">
    <property type="entry name" value="SLT"/>
    <property type="match status" value="1"/>
</dbReference>
<accession>A0A239A6I1</accession>
<dbReference type="Proteomes" id="UP000198280">
    <property type="component" value="Unassembled WGS sequence"/>
</dbReference>
<name>A0A239A6I1_9ACTN</name>
<dbReference type="Gene3D" id="1.10.530.10">
    <property type="match status" value="1"/>
</dbReference>
<protein>
    <submittedName>
        <fullName evidence="3">Transglycosylase SLT domain-containing protein</fullName>
    </submittedName>
</protein>
<dbReference type="InterPro" id="IPR023346">
    <property type="entry name" value="Lysozyme-like_dom_sf"/>
</dbReference>
<keyword evidence="4" id="KW-1185">Reference proteome</keyword>
<evidence type="ECO:0000313" key="3">
    <source>
        <dbReference type="EMBL" id="SNR90503.1"/>
    </source>
</evidence>
<dbReference type="SUPFAM" id="SSF53955">
    <property type="entry name" value="Lysozyme-like"/>
    <property type="match status" value="1"/>
</dbReference>
<feature type="compositionally biased region" description="Basic and acidic residues" evidence="1">
    <location>
        <begin position="91"/>
        <end position="124"/>
    </location>
</feature>
<organism evidence="3 4">
    <name type="scientific">Actinacidiphila glaucinigra</name>
    <dbReference type="NCBI Taxonomy" id="235986"/>
    <lineage>
        <taxon>Bacteria</taxon>
        <taxon>Bacillati</taxon>
        <taxon>Actinomycetota</taxon>
        <taxon>Actinomycetes</taxon>
        <taxon>Kitasatosporales</taxon>
        <taxon>Streptomycetaceae</taxon>
        <taxon>Actinacidiphila</taxon>
    </lineage>
</organism>
<evidence type="ECO:0000259" key="2">
    <source>
        <dbReference type="Pfam" id="PF01464"/>
    </source>
</evidence>
<gene>
    <name evidence="3" type="ORF">SAMN05216252_101774</name>
</gene>
<sequence length="245" mass="26239">MQLPTIPKFDRLTKAHKFSAAGIAAAGVGVLAITGVTGTSGTAQASGKAAESVAERARAAAAEQHAAHAAHVAHRKVLAKQHAAHVAHQAVVRERQAQERARKAADEARRQERQAANRSHERKALVPQQRQENSRSAPRAAAPQAPAAPSGTPQQMAQQIIGDAAQFQCFSSIVMHESTWNPYAVNPSSGAYGLVQALPGAKMASAGADWRTNPATQIKWGLDYMNERYGSPCGAWSFWQANHWY</sequence>
<dbReference type="EMBL" id="FZOF01000001">
    <property type="protein sequence ID" value="SNR90503.1"/>
    <property type="molecule type" value="Genomic_DNA"/>
</dbReference>
<proteinExistence type="predicted"/>
<feature type="compositionally biased region" description="Low complexity" evidence="1">
    <location>
        <begin position="134"/>
        <end position="150"/>
    </location>
</feature>
<reference evidence="3 4" key="1">
    <citation type="submission" date="2017-06" db="EMBL/GenBank/DDBJ databases">
        <authorList>
            <person name="Kim H.J."/>
            <person name="Triplett B.A."/>
        </authorList>
    </citation>
    <scope>NUCLEOTIDE SEQUENCE [LARGE SCALE GENOMIC DNA]</scope>
    <source>
        <strain evidence="3 4">CGMCC 4.1858</strain>
    </source>
</reference>
<feature type="region of interest" description="Disordered" evidence="1">
    <location>
        <begin position="80"/>
        <end position="157"/>
    </location>
</feature>
<dbReference type="AlphaFoldDB" id="A0A239A6I1"/>
<feature type="domain" description="Transglycosylase SLT" evidence="2">
    <location>
        <begin position="169"/>
        <end position="234"/>
    </location>
</feature>
<evidence type="ECO:0000313" key="4">
    <source>
        <dbReference type="Proteomes" id="UP000198280"/>
    </source>
</evidence>